<gene>
    <name evidence="2" type="ORF">IZO911_LOCUS34363</name>
    <name evidence="3" type="ORF">KXQ929_LOCUS33673</name>
</gene>
<reference evidence="2" key="1">
    <citation type="submission" date="2021-02" db="EMBL/GenBank/DDBJ databases">
        <authorList>
            <person name="Nowell W R."/>
        </authorList>
    </citation>
    <scope>NUCLEOTIDE SEQUENCE</scope>
</reference>
<organism evidence="2 4">
    <name type="scientific">Adineta steineri</name>
    <dbReference type="NCBI Taxonomy" id="433720"/>
    <lineage>
        <taxon>Eukaryota</taxon>
        <taxon>Metazoa</taxon>
        <taxon>Spiralia</taxon>
        <taxon>Gnathifera</taxon>
        <taxon>Rotifera</taxon>
        <taxon>Eurotatoria</taxon>
        <taxon>Bdelloidea</taxon>
        <taxon>Adinetida</taxon>
        <taxon>Adinetidae</taxon>
        <taxon>Adineta</taxon>
    </lineage>
</organism>
<dbReference type="EMBL" id="CAJOBB010004373">
    <property type="protein sequence ID" value="CAF4086229.1"/>
    <property type="molecule type" value="Genomic_DNA"/>
</dbReference>
<proteinExistence type="predicted"/>
<evidence type="ECO:0000256" key="1">
    <source>
        <dbReference type="SAM" id="SignalP"/>
    </source>
</evidence>
<name>A0A815DVZ7_9BILA</name>
<sequence>MLLKFILLFTIVIITIQGRIHTTRIEKDAGLWTRLYKEYTDLLPYSIVRGQMTIKCDIMLECCRGERDRFFDLIHEYKFEETCIGHPTSTVYGSHSKKCLHLIEELHDIEKSSEYIKFSKIIADNPKREERFQKWRSQMAKVCSTYEREAYYCETKNTIQFNLCQRKVLRSIADENDEEFYNNYVREMESDYRAYIQQFSEAFHHL</sequence>
<keyword evidence="1" id="KW-0732">Signal</keyword>
<evidence type="ECO:0000313" key="4">
    <source>
        <dbReference type="Proteomes" id="UP000663860"/>
    </source>
</evidence>
<feature type="chain" id="PRO_5036411456" evidence="1">
    <location>
        <begin position="19"/>
        <end position="206"/>
    </location>
</feature>
<accession>A0A815DVZ7</accession>
<dbReference type="EMBL" id="CAJNOE010000674">
    <property type="protein sequence ID" value="CAF1306581.1"/>
    <property type="molecule type" value="Genomic_DNA"/>
</dbReference>
<feature type="signal peptide" evidence="1">
    <location>
        <begin position="1"/>
        <end position="18"/>
    </location>
</feature>
<dbReference type="Proteomes" id="UP000663860">
    <property type="component" value="Unassembled WGS sequence"/>
</dbReference>
<comment type="caution">
    <text evidence="2">The sequence shown here is derived from an EMBL/GenBank/DDBJ whole genome shotgun (WGS) entry which is preliminary data.</text>
</comment>
<evidence type="ECO:0000313" key="3">
    <source>
        <dbReference type="EMBL" id="CAF4086229.1"/>
    </source>
</evidence>
<dbReference type="Proteomes" id="UP000663868">
    <property type="component" value="Unassembled WGS sequence"/>
</dbReference>
<dbReference type="AlphaFoldDB" id="A0A815DVZ7"/>
<evidence type="ECO:0000313" key="2">
    <source>
        <dbReference type="EMBL" id="CAF1306581.1"/>
    </source>
</evidence>
<protein>
    <submittedName>
        <fullName evidence="2">Uncharacterized protein</fullName>
    </submittedName>
</protein>